<proteinExistence type="inferred from homology"/>
<feature type="domain" description="Gamma-glutamylcyclotransferase AIG2-like" evidence="5">
    <location>
        <begin position="6"/>
        <end position="116"/>
    </location>
</feature>
<evidence type="ECO:0000313" key="7">
    <source>
        <dbReference type="WBParaSite" id="MBELARI_LOCUS10946"/>
    </source>
</evidence>
<evidence type="ECO:0000256" key="3">
    <source>
        <dbReference type="RuleBase" id="RU367036"/>
    </source>
</evidence>
<keyword evidence="6" id="KW-1185">Reference proteome</keyword>
<dbReference type="GO" id="GO:0061929">
    <property type="term" value="F:gamma-glutamylaminecyclotransferase activity"/>
    <property type="evidence" value="ECO:0007669"/>
    <property type="project" value="InterPro"/>
</dbReference>
<dbReference type="Pfam" id="PF06094">
    <property type="entry name" value="GGACT"/>
    <property type="match status" value="1"/>
</dbReference>
<evidence type="ECO:0000259" key="5">
    <source>
        <dbReference type="Pfam" id="PF06094"/>
    </source>
</evidence>
<accession>A0AAF3EAJ3</accession>
<dbReference type="Proteomes" id="UP000887575">
    <property type="component" value="Unassembled WGS sequence"/>
</dbReference>
<dbReference type="PANTHER" id="PTHR12510">
    <property type="entry name" value="TROPONIN C-AKIN-1 PROTEIN"/>
    <property type="match status" value="1"/>
</dbReference>
<feature type="active site" description="Proton acceptor" evidence="2">
    <location>
        <position position="83"/>
    </location>
</feature>
<evidence type="ECO:0000313" key="6">
    <source>
        <dbReference type="Proteomes" id="UP000887575"/>
    </source>
</evidence>
<dbReference type="PANTHER" id="PTHR12510:SF4">
    <property type="entry name" value="GAMMA-GLUTAMYLAMINECYCLOTRANSFERASE"/>
    <property type="match status" value="1"/>
</dbReference>
<dbReference type="AlphaFoldDB" id="A0AAF3EAJ3"/>
<dbReference type="Gene3D" id="3.10.490.10">
    <property type="entry name" value="Gamma-glutamyl cyclotransferase-like"/>
    <property type="match status" value="1"/>
</dbReference>
<dbReference type="CDD" id="cd06661">
    <property type="entry name" value="GGCT_like"/>
    <property type="match status" value="1"/>
</dbReference>
<organism evidence="6 7">
    <name type="scientific">Mesorhabditis belari</name>
    <dbReference type="NCBI Taxonomy" id="2138241"/>
    <lineage>
        <taxon>Eukaryota</taxon>
        <taxon>Metazoa</taxon>
        <taxon>Ecdysozoa</taxon>
        <taxon>Nematoda</taxon>
        <taxon>Chromadorea</taxon>
        <taxon>Rhabditida</taxon>
        <taxon>Rhabditina</taxon>
        <taxon>Rhabditomorpha</taxon>
        <taxon>Rhabditoidea</taxon>
        <taxon>Rhabditidae</taxon>
        <taxon>Mesorhabditinae</taxon>
        <taxon>Mesorhabditis</taxon>
    </lineage>
</organism>
<evidence type="ECO:0000256" key="2">
    <source>
        <dbReference type="PIRSR" id="PIRSR639126-1"/>
    </source>
</evidence>
<evidence type="ECO:0000256" key="1">
    <source>
        <dbReference type="ARBA" id="ARBA00008861"/>
    </source>
</evidence>
<sequence>MFPIRVFVYGTLKRGEPNEHHLTLSSGIQQFIGSGKTSNKFPLIIASKFNIPMVLRERGFGNQIRGEVYEINEEKLQCLDQLEAYPELYTREIEQIELDSGDVTNAWMYMVHEWRPDIYQQSSELLKDYSSKGSHGREYVDSEDVSHPDQLYDH</sequence>
<dbReference type="GO" id="GO:0005829">
    <property type="term" value="C:cytosol"/>
    <property type="evidence" value="ECO:0007669"/>
    <property type="project" value="TreeGrafter"/>
</dbReference>
<feature type="region of interest" description="Disordered" evidence="4">
    <location>
        <begin position="134"/>
        <end position="154"/>
    </location>
</feature>
<dbReference type="SUPFAM" id="SSF110857">
    <property type="entry name" value="Gamma-glutamyl cyclotransferase-like"/>
    <property type="match status" value="1"/>
</dbReference>
<comment type="similarity">
    <text evidence="1 3">Belongs to the gamma-glutamylcyclotransferase family.</text>
</comment>
<protein>
    <recommendedName>
        <fullName evidence="3">Gamma-glutamylcyclotransferase family protein</fullName>
    </recommendedName>
</protein>
<dbReference type="InterPro" id="IPR036568">
    <property type="entry name" value="GGCT-like_sf"/>
</dbReference>
<reference evidence="7" key="1">
    <citation type="submission" date="2024-02" db="UniProtKB">
        <authorList>
            <consortium name="WormBaseParasite"/>
        </authorList>
    </citation>
    <scope>IDENTIFICATION</scope>
</reference>
<name>A0AAF3EAJ3_9BILA</name>
<dbReference type="InterPro" id="IPR009288">
    <property type="entry name" value="AIG2-like_dom"/>
</dbReference>
<dbReference type="InterPro" id="IPR039126">
    <property type="entry name" value="GGACT"/>
</dbReference>
<dbReference type="WBParaSite" id="MBELARI_LOCUS10946">
    <property type="protein sequence ID" value="MBELARI_LOCUS10946"/>
    <property type="gene ID" value="MBELARI_LOCUS10946"/>
</dbReference>
<evidence type="ECO:0000256" key="4">
    <source>
        <dbReference type="SAM" id="MobiDB-lite"/>
    </source>
</evidence>
<dbReference type="InterPro" id="IPR013024">
    <property type="entry name" value="GGCT-like"/>
</dbReference>